<dbReference type="GO" id="GO:0006783">
    <property type="term" value="P:heme biosynthetic process"/>
    <property type="evidence" value="ECO:0007669"/>
    <property type="project" value="UniProtKB-UniRule"/>
</dbReference>
<keyword evidence="5 9" id="KW-0350">Heme biosynthesis</keyword>
<dbReference type="InterPro" id="IPR033644">
    <property type="entry name" value="Ferrochelatase_C"/>
</dbReference>
<dbReference type="InterPro" id="IPR019772">
    <property type="entry name" value="Ferrochelatase_AS"/>
</dbReference>
<dbReference type="OrthoDB" id="9809741at2"/>
<evidence type="ECO:0000256" key="1">
    <source>
        <dbReference type="ARBA" id="ARBA00007718"/>
    </source>
</evidence>
<dbReference type="PANTHER" id="PTHR11108:SF1">
    <property type="entry name" value="FERROCHELATASE, MITOCHONDRIAL"/>
    <property type="match status" value="1"/>
</dbReference>
<gene>
    <name evidence="9" type="primary">hemH</name>
    <name evidence="11" type="ORF">EV699_1193</name>
</gene>
<accession>A0A4R2L2U7</accession>
<comment type="similarity">
    <text evidence="1 9 10">Belongs to the ferrochelatase family.</text>
</comment>
<dbReference type="UniPathway" id="UPA00252">
    <property type="reaction ID" value="UER00325"/>
</dbReference>
<dbReference type="Gene3D" id="3.40.50.1400">
    <property type="match status" value="2"/>
</dbReference>
<proteinExistence type="inferred from homology"/>
<organism evidence="11 12">
    <name type="scientific">Plasticicumulans lactativorans</name>
    <dbReference type="NCBI Taxonomy" id="1133106"/>
    <lineage>
        <taxon>Bacteria</taxon>
        <taxon>Pseudomonadati</taxon>
        <taxon>Pseudomonadota</taxon>
        <taxon>Gammaproteobacteria</taxon>
        <taxon>Candidatus Competibacteraceae</taxon>
        <taxon>Plasticicumulans</taxon>
    </lineage>
</organism>
<dbReference type="GO" id="GO:0046872">
    <property type="term" value="F:metal ion binding"/>
    <property type="evidence" value="ECO:0007669"/>
    <property type="project" value="UniProtKB-KW"/>
</dbReference>
<keyword evidence="12" id="KW-1185">Reference proteome</keyword>
<comment type="subcellular location">
    <subcellularLocation>
        <location evidence="9 10">Cytoplasm</location>
    </subcellularLocation>
</comment>
<dbReference type="Pfam" id="PF00762">
    <property type="entry name" value="Ferrochelatase"/>
    <property type="match status" value="1"/>
</dbReference>
<evidence type="ECO:0000313" key="11">
    <source>
        <dbReference type="EMBL" id="TCO79547.1"/>
    </source>
</evidence>
<dbReference type="InterPro" id="IPR001015">
    <property type="entry name" value="Ferrochelatase"/>
</dbReference>
<dbReference type="PANTHER" id="PTHR11108">
    <property type="entry name" value="FERROCHELATASE"/>
    <property type="match status" value="1"/>
</dbReference>
<sequence>MTSTDVRPFRHGREPATGILLCNLGTPAAPTAAALRRYLAEFLWDPRVVEIPRPLWWLILHGVILRVRPAQSAAKYVSIWTEAGSPLLAIARRQAAGVQARLSAVCRAPVHVALGMRYGEPSIAAALRELRERGCERILLLPLYPQYSASTTASAFDAVAAELRRWRWVPELRTVGSYHDAPGYIDALAASVRTAWAEAAAGERLLFSFHGLPRRNLELGDPYFCQCHKTARLVAERLQLGEGRWAVAFQSRFGRAEWLQPYTSVLLAEWARAGVRRADVICPGFSADCLETLEEIAVENRDTFVHAGGEALRYIPALNDTPAHLDLLVGLIRQHCGGWPTFDAAAPSDTRTPGRTRALALGAAD</sequence>
<evidence type="ECO:0000256" key="3">
    <source>
        <dbReference type="ARBA" id="ARBA00022723"/>
    </source>
</evidence>
<keyword evidence="2 9" id="KW-0963">Cytoplasm</keyword>
<dbReference type="SUPFAM" id="SSF53800">
    <property type="entry name" value="Chelatase"/>
    <property type="match status" value="1"/>
</dbReference>
<comment type="catalytic activity">
    <reaction evidence="8">
        <text>Fe-coproporphyrin III + 2 H(+) = coproporphyrin III + Fe(2+)</text>
        <dbReference type="Rhea" id="RHEA:49572"/>
        <dbReference type="ChEBI" id="CHEBI:15378"/>
        <dbReference type="ChEBI" id="CHEBI:29033"/>
        <dbReference type="ChEBI" id="CHEBI:68438"/>
        <dbReference type="ChEBI" id="CHEBI:131725"/>
        <dbReference type="EC" id="4.99.1.9"/>
    </reaction>
    <physiologicalReaction direction="right-to-left" evidence="8">
        <dbReference type="Rhea" id="RHEA:49574"/>
    </physiologicalReaction>
</comment>
<evidence type="ECO:0000256" key="9">
    <source>
        <dbReference type="HAMAP-Rule" id="MF_00323"/>
    </source>
</evidence>
<dbReference type="NCBIfam" id="TIGR00109">
    <property type="entry name" value="hemH"/>
    <property type="match status" value="1"/>
</dbReference>
<dbReference type="GO" id="GO:0004325">
    <property type="term" value="F:ferrochelatase activity"/>
    <property type="evidence" value="ECO:0007669"/>
    <property type="project" value="UniProtKB-UniRule"/>
</dbReference>
<dbReference type="GO" id="GO:0005737">
    <property type="term" value="C:cytoplasm"/>
    <property type="evidence" value="ECO:0007669"/>
    <property type="project" value="UniProtKB-SubCell"/>
</dbReference>
<evidence type="ECO:0000256" key="7">
    <source>
        <dbReference type="ARBA" id="ARBA00023244"/>
    </source>
</evidence>
<feature type="binding site" evidence="9">
    <location>
        <position position="291"/>
    </location>
    <ligand>
        <name>Fe(2+)</name>
        <dbReference type="ChEBI" id="CHEBI:29033"/>
    </ligand>
</feature>
<evidence type="ECO:0000256" key="2">
    <source>
        <dbReference type="ARBA" id="ARBA00022490"/>
    </source>
</evidence>
<comment type="function">
    <text evidence="9 10">Catalyzes the ferrous insertion into protoporphyrin IX.</text>
</comment>
<protein>
    <recommendedName>
        <fullName evidence="9 10">Ferrochelatase</fullName>
        <ecNumber evidence="9 10">4.98.1.1</ecNumber>
    </recommendedName>
    <alternativeName>
        <fullName evidence="9">Heme synthase</fullName>
    </alternativeName>
    <alternativeName>
        <fullName evidence="9">Protoheme ferro-lyase</fullName>
    </alternativeName>
</protein>
<comment type="caution">
    <text evidence="11">The sequence shown here is derived from an EMBL/GenBank/DDBJ whole genome shotgun (WGS) entry which is preliminary data.</text>
</comment>
<evidence type="ECO:0000256" key="8">
    <source>
        <dbReference type="ARBA" id="ARBA00024536"/>
    </source>
</evidence>
<dbReference type="EC" id="4.98.1.1" evidence="9 10"/>
<reference evidence="11 12" key="1">
    <citation type="submission" date="2019-03" db="EMBL/GenBank/DDBJ databases">
        <title>Genomic Encyclopedia of Type Strains, Phase IV (KMG-IV): sequencing the most valuable type-strain genomes for metagenomic binning, comparative biology and taxonomic classification.</title>
        <authorList>
            <person name="Goeker M."/>
        </authorList>
    </citation>
    <scope>NUCLEOTIDE SEQUENCE [LARGE SCALE GENOMIC DNA]</scope>
    <source>
        <strain evidence="11 12">DSM 25287</strain>
    </source>
</reference>
<dbReference type="PROSITE" id="PS00534">
    <property type="entry name" value="FERROCHELATASE"/>
    <property type="match status" value="1"/>
</dbReference>
<dbReference type="RefSeq" id="WP_132544600.1">
    <property type="nucleotide sequence ID" value="NZ_SLWY01000019.1"/>
</dbReference>
<dbReference type="Proteomes" id="UP000295765">
    <property type="component" value="Unassembled WGS sequence"/>
</dbReference>
<evidence type="ECO:0000313" key="12">
    <source>
        <dbReference type="Proteomes" id="UP000295765"/>
    </source>
</evidence>
<dbReference type="CDD" id="cd03411">
    <property type="entry name" value="Ferrochelatase_N"/>
    <property type="match status" value="1"/>
</dbReference>
<keyword evidence="6 9" id="KW-0456">Lyase</keyword>
<evidence type="ECO:0000256" key="10">
    <source>
        <dbReference type="RuleBase" id="RU000607"/>
    </source>
</evidence>
<dbReference type="FunFam" id="3.40.50.1400:FF:000002">
    <property type="entry name" value="Ferrochelatase"/>
    <property type="match status" value="1"/>
</dbReference>
<dbReference type="InterPro" id="IPR033659">
    <property type="entry name" value="Ferrochelatase_N"/>
</dbReference>
<comment type="catalytic activity">
    <reaction evidence="9 10">
        <text>heme b + 2 H(+) = protoporphyrin IX + Fe(2+)</text>
        <dbReference type="Rhea" id="RHEA:22584"/>
        <dbReference type="ChEBI" id="CHEBI:15378"/>
        <dbReference type="ChEBI" id="CHEBI:29033"/>
        <dbReference type="ChEBI" id="CHEBI:57306"/>
        <dbReference type="ChEBI" id="CHEBI:60344"/>
        <dbReference type="EC" id="4.98.1.1"/>
    </reaction>
</comment>
<dbReference type="AlphaFoldDB" id="A0A4R2L2U7"/>
<evidence type="ECO:0000256" key="4">
    <source>
        <dbReference type="ARBA" id="ARBA00023004"/>
    </source>
</evidence>
<dbReference type="CDD" id="cd00419">
    <property type="entry name" value="Ferrochelatase_C"/>
    <property type="match status" value="1"/>
</dbReference>
<keyword evidence="3 9" id="KW-0479">Metal-binding</keyword>
<dbReference type="EMBL" id="SLWY01000019">
    <property type="protein sequence ID" value="TCO79547.1"/>
    <property type="molecule type" value="Genomic_DNA"/>
</dbReference>
<evidence type="ECO:0000256" key="6">
    <source>
        <dbReference type="ARBA" id="ARBA00023239"/>
    </source>
</evidence>
<dbReference type="HAMAP" id="MF_00323">
    <property type="entry name" value="Ferrochelatase"/>
    <property type="match status" value="1"/>
</dbReference>
<comment type="pathway">
    <text evidence="9 10">Porphyrin-containing compound metabolism; protoheme biosynthesis; protoheme from protoporphyrin-IX: step 1/1.</text>
</comment>
<feature type="binding site" evidence="9">
    <location>
        <position position="210"/>
    </location>
    <ligand>
        <name>Fe(2+)</name>
        <dbReference type="ChEBI" id="CHEBI:29033"/>
    </ligand>
</feature>
<evidence type="ECO:0000256" key="5">
    <source>
        <dbReference type="ARBA" id="ARBA00023133"/>
    </source>
</evidence>
<keyword evidence="7 9" id="KW-0627">Porphyrin biosynthesis</keyword>
<name>A0A4R2L2U7_9GAMM</name>
<keyword evidence="4 9" id="KW-0408">Iron</keyword>